<dbReference type="Proteomes" id="UP000490939">
    <property type="component" value="Unassembled WGS sequence"/>
</dbReference>
<keyword evidence="4" id="KW-0539">Nucleus</keyword>
<dbReference type="InterPro" id="IPR004855">
    <property type="entry name" value="TFIIA_asu/bsu"/>
</dbReference>
<dbReference type="GO" id="GO:0006367">
    <property type="term" value="P:transcription initiation at RNA polymerase II promoter"/>
    <property type="evidence" value="ECO:0007669"/>
    <property type="project" value="InterPro"/>
</dbReference>
<sequence>MSNLVVGTIYETIINRIVIEAQNDFEEAGLEQETLQELKQHVTISFFFIPVIALHPLSMSDMAAACVGAKTSESGKWQSNITGMHIANCPWDPSPPPQQVANPPTLPSNVKSEGYKPEAYKVDYNKQDYKSDPNGLPIHQQHAHNGPPGEPRIKQERPDGRPTHIQLPGQRPPQQQPHAHQPSNQGPPQTDGAGDSRAEWAAMLAERRGRSNEDRLAADDAFHVYLKQAAAESDNGIMMPLSDHPSVKNKSRGKRTTSSQLPIRRTSKPSIASRSIAQLDGGDDDEDVKPKIEADEDAINSDLDDSEDELENPDQDDQEGGNVGETILCTYDKVQRVKNKWNNKWKCVLKDGILTTGGKEFVFHKATGEFEW</sequence>
<dbReference type="CDD" id="cd07976">
    <property type="entry name" value="TFIIA_alpha_beta_like"/>
    <property type="match status" value="1"/>
</dbReference>
<dbReference type="PANTHER" id="PTHR12694:SF8">
    <property type="entry name" value="TRANSCRIPTION INITIATION FACTOR IIA SUBUNIT 1"/>
    <property type="match status" value="1"/>
</dbReference>
<evidence type="ECO:0000256" key="4">
    <source>
        <dbReference type="ARBA" id="ARBA00023242"/>
    </source>
</evidence>
<dbReference type="Gene3D" id="2.30.18.10">
    <property type="entry name" value="Transcription factor IIA (TFIIA), beta-barrel domain"/>
    <property type="match status" value="1"/>
</dbReference>
<dbReference type="SUPFAM" id="SSF47396">
    <property type="entry name" value="Transcription factor IIA (TFIIA), alpha-helical domain"/>
    <property type="match status" value="1"/>
</dbReference>
<evidence type="ECO:0000313" key="6">
    <source>
        <dbReference type="EMBL" id="KAE9988745.1"/>
    </source>
</evidence>
<name>A0A8H3VH88_VENIN</name>
<dbReference type="Gene3D" id="1.10.287.100">
    <property type="match status" value="1"/>
</dbReference>
<organism evidence="6 7">
    <name type="scientific">Venturia inaequalis</name>
    <name type="common">Apple scab fungus</name>
    <dbReference type="NCBI Taxonomy" id="5025"/>
    <lineage>
        <taxon>Eukaryota</taxon>
        <taxon>Fungi</taxon>
        <taxon>Dikarya</taxon>
        <taxon>Ascomycota</taxon>
        <taxon>Pezizomycotina</taxon>
        <taxon>Dothideomycetes</taxon>
        <taxon>Pleosporomycetidae</taxon>
        <taxon>Venturiales</taxon>
        <taxon>Venturiaceae</taxon>
        <taxon>Venturia</taxon>
    </lineage>
</organism>
<gene>
    <name evidence="6" type="ORF">EG327_003225</name>
</gene>
<comment type="similarity">
    <text evidence="2">Belongs to the TFIIA subunit 1 family.</text>
</comment>
<feature type="region of interest" description="Disordered" evidence="5">
    <location>
        <begin position="236"/>
        <end position="323"/>
    </location>
</feature>
<feature type="region of interest" description="Disordered" evidence="5">
    <location>
        <begin position="90"/>
        <end position="195"/>
    </location>
</feature>
<comment type="caution">
    <text evidence="6">The sequence shown here is derived from an EMBL/GenBank/DDBJ whole genome shotgun (WGS) entry which is preliminary data.</text>
</comment>
<dbReference type="GO" id="GO:0005672">
    <property type="term" value="C:transcription factor TFIIA complex"/>
    <property type="evidence" value="ECO:0007669"/>
    <property type="project" value="InterPro"/>
</dbReference>
<evidence type="ECO:0000256" key="1">
    <source>
        <dbReference type="ARBA" id="ARBA00004123"/>
    </source>
</evidence>
<dbReference type="AlphaFoldDB" id="A0A8H3VH88"/>
<evidence type="ECO:0000256" key="2">
    <source>
        <dbReference type="ARBA" id="ARBA00010059"/>
    </source>
</evidence>
<feature type="compositionally biased region" description="Basic and acidic residues" evidence="5">
    <location>
        <begin position="113"/>
        <end position="131"/>
    </location>
</feature>
<dbReference type="EMBL" id="WNWR01000207">
    <property type="protein sequence ID" value="KAE9988745.1"/>
    <property type="molecule type" value="Genomic_DNA"/>
</dbReference>
<evidence type="ECO:0000256" key="5">
    <source>
        <dbReference type="SAM" id="MobiDB-lite"/>
    </source>
</evidence>
<keyword evidence="3" id="KW-0804">Transcription</keyword>
<accession>A0A8H3VH88</accession>
<dbReference type="Pfam" id="PF03153">
    <property type="entry name" value="TFIIA"/>
    <property type="match status" value="1"/>
</dbReference>
<proteinExistence type="inferred from homology"/>
<comment type="subcellular location">
    <subcellularLocation>
        <location evidence="1">Nucleus</location>
    </subcellularLocation>
</comment>
<dbReference type="InterPro" id="IPR009088">
    <property type="entry name" value="TFIIA_b-brl"/>
</dbReference>
<reference evidence="6 7" key="1">
    <citation type="submission" date="2019-07" db="EMBL/GenBank/DDBJ databases">
        <title>Venturia inaequalis Genome Resource.</title>
        <authorList>
            <person name="Lichtner F.J."/>
        </authorList>
    </citation>
    <scope>NUCLEOTIDE SEQUENCE [LARGE SCALE GENOMIC DNA]</scope>
    <source>
        <strain evidence="6 7">DMI_063113</strain>
    </source>
</reference>
<feature type="compositionally biased region" description="Basic and acidic residues" evidence="5">
    <location>
        <begin position="151"/>
        <end position="162"/>
    </location>
</feature>
<keyword evidence="7" id="KW-1185">Reference proteome</keyword>
<evidence type="ECO:0000256" key="3">
    <source>
        <dbReference type="ARBA" id="ARBA00023163"/>
    </source>
</evidence>
<protein>
    <submittedName>
        <fullName evidence="6">Uncharacterized protein</fullName>
    </submittedName>
</protein>
<feature type="compositionally biased region" description="Acidic residues" evidence="5">
    <location>
        <begin position="294"/>
        <end position="319"/>
    </location>
</feature>
<dbReference type="SMART" id="SM01371">
    <property type="entry name" value="TFIIA"/>
    <property type="match status" value="1"/>
</dbReference>
<evidence type="ECO:0000313" key="7">
    <source>
        <dbReference type="Proteomes" id="UP000490939"/>
    </source>
</evidence>
<dbReference type="SUPFAM" id="SSF50784">
    <property type="entry name" value="Transcription factor IIA (TFIIA), beta-barrel domain"/>
    <property type="match status" value="1"/>
</dbReference>
<dbReference type="PANTHER" id="PTHR12694">
    <property type="entry name" value="TRANSCRIPTION INITIATION FACTOR IIA SUBUNIT 1"/>
    <property type="match status" value="1"/>
</dbReference>